<dbReference type="PANTHER" id="PTHR46890">
    <property type="entry name" value="NON-LTR RETROLELEMENT REVERSE TRANSCRIPTASE-LIKE PROTEIN-RELATED"/>
    <property type="match status" value="1"/>
</dbReference>
<dbReference type="PANTHER" id="PTHR46890:SF48">
    <property type="entry name" value="RNA-DIRECTED DNA POLYMERASE"/>
    <property type="match status" value="1"/>
</dbReference>
<dbReference type="Pfam" id="PF00078">
    <property type="entry name" value="RVT_1"/>
    <property type="match status" value="1"/>
</dbReference>
<dbReference type="EMBL" id="JACGWL010000556">
    <property type="protein sequence ID" value="KAK4383514.1"/>
    <property type="molecule type" value="Genomic_DNA"/>
</dbReference>
<name>A0AAE1W0U3_9LAMI</name>
<dbReference type="InterPro" id="IPR000477">
    <property type="entry name" value="RT_dom"/>
</dbReference>
<organism evidence="2 3">
    <name type="scientific">Sesamum angolense</name>
    <dbReference type="NCBI Taxonomy" id="2727404"/>
    <lineage>
        <taxon>Eukaryota</taxon>
        <taxon>Viridiplantae</taxon>
        <taxon>Streptophyta</taxon>
        <taxon>Embryophyta</taxon>
        <taxon>Tracheophyta</taxon>
        <taxon>Spermatophyta</taxon>
        <taxon>Magnoliopsida</taxon>
        <taxon>eudicotyledons</taxon>
        <taxon>Gunneridae</taxon>
        <taxon>Pentapetalae</taxon>
        <taxon>asterids</taxon>
        <taxon>lamiids</taxon>
        <taxon>Lamiales</taxon>
        <taxon>Pedaliaceae</taxon>
        <taxon>Sesamum</taxon>
    </lineage>
</organism>
<comment type="caution">
    <text evidence="2">The sequence shown here is derived from an EMBL/GenBank/DDBJ whole genome shotgun (WGS) entry which is preliminary data.</text>
</comment>
<proteinExistence type="predicted"/>
<dbReference type="AlphaFoldDB" id="A0AAE1W0U3"/>
<dbReference type="Proteomes" id="UP001289374">
    <property type="component" value="Unassembled WGS sequence"/>
</dbReference>
<keyword evidence="3" id="KW-1185">Reference proteome</keyword>
<gene>
    <name evidence="2" type="ORF">Sango_2767700</name>
</gene>
<dbReference type="InterPro" id="IPR052343">
    <property type="entry name" value="Retrotransposon-Effector_Assoc"/>
</dbReference>
<feature type="domain" description="Reverse transcriptase" evidence="1">
    <location>
        <begin position="3"/>
        <end position="147"/>
    </location>
</feature>
<reference evidence="2" key="2">
    <citation type="journal article" date="2024" name="Plant">
        <title>Genomic evolution and insights into agronomic trait innovations of Sesamum species.</title>
        <authorList>
            <person name="Miao H."/>
            <person name="Wang L."/>
            <person name="Qu L."/>
            <person name="Liu H."/>
            <person name="Sun Y."/>
            <person name="Le M."/>
            <person name="Wang Q."/>
            <person name="Wei S."/>
            <person name="Zheng Y."/>
            <person name="Lin W."/>
            <person name="Duan Y."/>
            <person name="Cao H."/>
            <person name="Xiong S."/>
            <person name="Wang X."/>
            <person name="Wei L."/>
            <person name="Li C."/>
            <person name="Ma Q."/>
            <person name="Ju M."/>
            <person name="Zhao R."/>
            <person name="Li G."/>
            <person name="Mu C."/>
            <person name="Tian Q."/>
            <person name="Mei H."/>
            <person name="Zhang T."/>
            <person name="Gao T."/>
            <person name="Zhang H."/>
        </authorList>
    </citation>
    <scope>NUCLEOTIDE SEQUENCE</scope>
    <source>
        <strain evidence="2">K16</strain>
    </source>
</reference>
<evidence type="ECO:0000313" key="2">
    <source>
        <dbReference type="EMBL" id="KAK4383514.1"/>
    </source>
</evidence>
<protein>
    <recommendedName>
        <fullName evidence="1">Reverse transcriptase domain-containing protein</fullName>
    </recommendedName>
</protein>
<evidence type="ECO:0000259" key="1">
    <source>
        <dbReference type="Pfam" id="PF00078"/>
    </source>
</evidence>
<sequence>MFFKLATKTIANMIKPFLNSIVSPSQSGFILGRLITDNVLVVLELNHFLKSRRGDRESHVAIKLDMSKAYDWIEQIFLERMLSRLGFYHRVVSLTMSCVSSVTYSFMLNGSQFGFLYLERGIHQGDLLSSYLFILCAEALSCLIEEKEARGEIIGVAVSNLLNKQGICWNSNVVESLFYRDDSDLIKTIALGYSWLEDTTKLSPPISRKVIENSDSVPENYVSSAGKLLQDFLNAPTARQLGPIPPTRWLAPRHNSIKVNFDAFVNRVKNGVGLEVITRNRWGHCVAWRTSF</sequence>
<evidence type="ECO:0000313" key="3">
    <source>
        <dbReference type="Proteomes" id="UP001289374"/>
    </source>
</evidence>
<reference evidence="2" key="1">
    <citation type="submission" date="2020-06" db="EMBL/GenBank/DDBJ databases">
        <authorList>
            <person name="Li T."/>
            <person name="Hu X."/>
            <person name="Zhang T."/>
            <person name="Song X."/>
            <person name="Zhang H."/>
            <person name="Dai N."/>
            <person name="Sheng W."/>
            <person name="Hou X."/>
            <person name="Wei L."/>
        </authorList>
    </citation>
    <scope>NUCLEOTIDE SEQUENCE</scope>
    <source>
        <strain evidence="2">K16</strain>
        <tissue evidence="2">Leaf</tissue>
    </source>
</reference>
<accession>A0AAE1W0U3</accession>